<dbReference type="AlphaFoldDB" id="A0A8H9GL62"/>
<proteinExistence type="predicted"/>
<accession>A0A8H9GL62</accession>
<protein>
    <submittedName>
        <fullName evidence="1">Uncharacterized protein</fullName>
    </submittedName>
</protein>
<dbReference type="RefSeq" id="WP_171104415.1">
    <property type="nucleotide sequence ID" value="NZ_BMPT01000016.1"/>
</dbReference>
<dbReference type="Proteomes" id="UP000655589">
    <property type="component" value="Unassembled WGS sequence"/>
</dbReference>
<evidence type="ECO:0000313" key="1">
    <source>
        <dbReference type="EMBL" id="GGM36383.1"/>
    </source>
</evidence>
<sequence length="183" mass="19736">MLAVGGTTAVASTQSDSAALMVEEGSSHSWVADVSDADSDKGLAPQATWGACGIFDENLKVVRTFTNRAPGAGLPGGSSTLNCGSENWGYRHTVKNHLSQWQAKAALARENWRDIADYGILWAFKDPDKVTYRGSNDTYCYSRKINLVNEDTGEVVGNYYPDVAIARVSKRIITAIPASAQCR</sequence>
<reference evidence="1" key="2">
    <citation type="submission" date="2020-09" db="EMBL/GenBank/DDBJ databases">
        <authorList>
            <person name="Sun Q."/>
            <person name="Ohkuma M."/>
        </authorList>
    </citation>
    <scope>NUCLEOTIDE SEQUENCE</scope>
    <source>
        <strain evidence="1">JCM 3051</strain>
    </source>
</reference>
<keyword evidence="2" id="KW-1185">Reference proteome</keyword>
<comment type="caution">
    <text evidence="1">The sequence shown here is derived from an EMBL/GenBank/DDBJ whole genome shotgun (WGS) entry which is preliminary data.</text>
</comment>
<organism evidence="1 2">
    <name type="scientific">Promicromonospora citrea</name>
    <dbReference type="NCBI Taxonomy" id="43677"/>
    <lineage>
        <taxon>Bacteria</taxon>
        <taxon>Bacillati</taxon>
        <taxon>Actinomycetota</taxon>
        <taxon>Actinomycetes</taxon>
        <taxon>Micrococcales</taxon>
        <taxon>Promicromonosporaceae</taxon>
        <taxon>Promicromonospora</taxon>
    </lineage>
</organism>
<gene>
    <name evidence="1" type="ORF">GCM10010102_34740</name>
</gene>
<reference evidence="1" key="1">
    <citation type="journal article" date="2014" name="Int. J. Syst. Evol. Microbiol.">
        <title>Complete genome sequence of Corynebacterium casei LMG S-19264T (=DSM 44701T), isolated from a smear-ripened cheese.</title>
        <authorList>
            <consortium name="US DOE Joint Genome Institute (JGI-PGF)"/>
            <person name="Walter F."/>
            <person name="Albersmeier A."/>
            <person name="Kalinowski J."/>
            <person name="Ruckert C."/>
        </authorList>
    </citation>
    <scope>NUCLEOTIDE SEQUENCE</scope>
    <source>
        <strain evidence="1">JCM 3051</strain>
    </source>
</reference>
<dbReference type="EMBL" id="BMPT01000016">
    <property type="protein sequence ID" value="GGM36383.1"/>
    <property type="molecule type" value="Genomic_DNA"/>
</dbReference>
<name>A0A8H9GL62_9MICO</name>
<evidence type="ECO:0000313" key="2">
    <source>
        <dbReference type="Proteomes" id="UP000655589"/>
    </source>
</evidence>